<dbReference type="AlphaFoldDB" id="A0A0K1JL88"/>
<evidence type="ECO:0000313" key="2">
    <source>
        <dbReference type="EMBL" id="AKU17335.1"/>
    </source>
</evidence>
<feature type="region of interest" description="Disordered" evidence="1">
    <location>
        <begin position="1"/>
        <end position="26"/>
    </location>
</feature>
<reference evidence="2 3" key="1">
    <citation type="submission" date="2015-03" db="EMBL/GenBank/DDBJ databases">
        <title>Luteipulveratus halotolerans sp. nov., a novel actinobacterium (Dermacoccaceae) from Sarawak, Malaysia.</title>
        <authorList>
            <person name="Juboi H."/>
            <person name="Basik A."/>
            <person name="Shamsul S.S."/>
            <person name="Arnold P."/>
            <person name="Schmitt E.K."/>
            <person name="Sanglier J.-J."/>
            <person name="Yeo T."/>
        </authorList>
    </citation>
    <scope>NUCLEOTIDE SEQUENCE [LARGE SCALE GENOMIC DNA]</scope>
    <source>
        <strain evidence="2 3">MN07-A0370</strain>
    </source>
</reference>
<dbReference type="PATRIC" id="fig|571913.6.peg.3694"/>
<dbReference type="InterPro" id="IPR032580">
    <property type="entry name" value="SatD"/>
</dbReference>
<dbReference type="KEGG" id="lmoi:VV02_18220"/>
<proteinExistence type="predicted"/>
<organism evidence="2 3">
    <name type="scientific">Luteipulveratus mongoliensis</name>
    <dbReference type="NCBI Taxonomy" id="571913"/>
    <lineage>
        <taxon>Bacteria</taxon>
        <taxon>Bacillati</taxon>
        <taxon>Actinomycetota</taxon>
        <taxon>Actinomycetes</taxon>
        <taxon>Micrococcales</taxon>
        <taxon>Dermacoccaceae</taxon>
        <taxon>Luteipulveratus</taxon>
    </lineage>
</organism>
<evidence type="ECO:0000256" key="1">
    <source>
        <dbReference type="SAM" id="MobiDB-lite"/>
    </source>
</evidence>
<name>A0A0K1JL88_9MICO</name>
<evidence type="ECO:0000313" key="3">
    <source>
        <dbReference type="Proteomes" id="UP000066480"/>
    </source>
</evidence>
<dbReference type="Pfam" id="PF16264">
    <property type="entry name" value="SatD"/>
    <property type="match status" value="1"/>
</dbReference>
<accession>A0A0K1JL88</accession>
<dbReference type="OrthoDB" id="4711815at2"/>
<gene>
    <name evidence="2" type="ORF">VV02_18220</name>
</gene>
<dbReference type="RefSeq" id="WP_052593771.1">
    <property type="nucleotide sequence ID" value="NZ_CP011112.1"/>
</dbReference>
<dbReference type="Proteomes" id="UP000066480">
    <property type="component" value="Chromosome"/>
</dbReference>
<dbReference type="STRING" id="571913.VV02_18220"/>
<sequence length="216" mass="23440">MAQRQPSASTATVIGDLVGSRQSPDRTQVHRELSAALESSTTDHPAVETPWITAGDEFQARYDTVGDALNATFWLRLELLPTVDVRFGIGWGPVTVLDAERGIQDGPGWWIARAAIESTERGQSQPALRHLRTTYQAYDDSGPRPEAVNAALACRDHLVGSLDERSLRILRGLMGGHTKSDLAAAEGISPSAVSQRAMRDGLDTIVLAQSWLREVS</sequence>
<keyword evidence="3" id="KW-1185">Reference proteome</keyword>
<dbReference type="EMBL" id="CP011112">
    <property type="protein sequence ID" value="AKU17335.1"/>
    <property type="molecule type" value="Genomic_DNA"/>
</dbReference>
<protein>
    <submittedName>
        <fullName evidence="2">Sigma-70 region 4 type 2</fullName>
    </submittedName>
</protein>
<feature type="compositionally biased region" description="Polar residues" evidence="1">
    <location>
        <begin position="1"/>
        <end position="12"/>
    </location>
</feature>